<dbReference type="SMART" id="SM00829">
    <property type="entry name" value="PKS_ER"/>
    <property type="match status" value="1"/>
</dbReference>
<dbReference type="CDD" id="cd08254">
    <property type="entry name" value="hydroxyacyl_CoA_DH"/>
    <property type="match status" value="1"/>
</dbReference>
<evidence type="ECO:0000256" key="4">
    <source>
        <dbReference type="RuleBase" id="RU361277"/>
    </source>
</evidence>
<keyword evidence="1 4" id="KW-0479">Metal-binding</keyword>
<proteinExistence type="inferred from homology"/>
<dbReference type="Pfam" id="PF00107">
    <property type="entry name" value="ADH_zinc_N"/>
    <property type="match status" value="1"/>
</dbReference>
<evidence type="ECO:0000256" key="1">
    <source>
        <dbReference type="ARBA" id="ARBA00022723"/>
    </source>
</evidence>
<gene>
    <name evidence="6" type="ORF">LTR77_002437</name>
</gene>
<organism evidence="6 7">
    <name type="scientific">Saxophila tyrrhenica</name>
    <dbReference type="NCBI Taxonomy" id="1690608"/>
    <lineage>
        <taxon>Eukaryota</taxon>
        <taxon>Fungi</taxon>
        <taxon>Dikarya</taxon>
        <taxon>Ascomycota</taxon>
        <taxon>Pezizomycotina</taxon>
        <taxon>Dothideomycetes</taxon>
        <taxon>Dothideomycetidae</taxon>
        <taxon>Mycosphaerellales</taxon>
        <taxon>Extremaceae</taxon>
        <taxon>Saxophila</taxon>
    </lineage>
</organism>
<reference evidence="6 7" key="1">
    <citation type="submission" date="2023-08" db="EMBL/GenBank/DDBJ databases">
        <title>Black Yeasts Isolated from many extreme environments.</title>
        <authorList>
            <person name="Coleine C."/>
            <person name="Stajich J.E."/>
            <person name="Selbmann L."/>
        </authorList>
    </citation>
    <scope>NUCLEOTIDE SEQUENCE [LARGE SCALE GENOMIC DNA]</scope>
    <source>
        <strain evidence="6 7">CCFEE 5935</strain>
    </source>
</reference>
<dbReference type="Pfam" id="PF08240">
    <property type="entry name" value="ADH_N"/>
    <property type="match status" value="1"/>
</dbReference>
<dbReference type="Gene3D" id="3.40.50.720">
    <property type="entry name" value="NAD(P)-binding Rossmann-like Domain"/>
    <property type="match status" value="1"/>
</dbReference>
<sequence length="353" mass="38438">MANDTPSTMFAWRKHKGVPEPIWEEIPVPQPSRTEVLVKMLASGVCRSDISLLANDKQSSWFREEYTLGHEVCGQITQLGEGVGETMLKEGDIVALYPVPGCRRQDCPECSRDLHQTCESGHHSGIGQDGFYAPYAVVDARAVVLVPSGVSPAVAAVATDAVTTAYHGIVRRAEVKKDETVLLFGLGGLGINALQIILNVGARVIVSDPREACQTTARSLGVPAEDIVPTNVPLQEFVRENGLENRIDTVLDFVGRHQTFEDGQQIVRRGGKILCIGTLDYDNTVHMKVGTRKQLSFIFSYGGQVEELEEVLQMIAKGAIRPVVEERPMSALPEVLKGLEAGTVDSRVALTHE</sequence>
<dbReference type="SUPFAM" id="SSF51735">
    <property type="entry name" value="NAD(P)-binding Rossmann-fold domains"/>
    <property type="match status" value="1"/>
</dbReference>
<accession>A0AAV9PN84</accession>
<dbReference type="InterPro" id="IPR020843">
    <property type="entry name" value="ER"/>
</dbReference>
<dbReference type="InterPro" id="IPR050129">
    <property type="entry name" value="Zn_alcohol_dh"/>
</dbReference>
<dbReference type="InterPro" id="IPR013149">
    <property type="entry name" value="ADH-like_C"/>
</dbReference>
<dbReference type="GeneID" id="89923784"/>
<evidence type="ECO:0000259" key="5">
    <source>
        <dbReference type="SMART" id="SM00829"/>
    </source>
</evidence>
<dbReference type="InterPro" id="IPR013154">
    <property type="entry name" value="ADH-like_N"/>
</dbReference>
<evidence type="ECO:0000313" key="7">
    <source>
        <dbReference type="Proteomes" id="UP001337655"/>
    </source>
</evidence>
<dbReference type="GO" id="GO:0008270">
    <property type="term" value="F:zinc ion binding"/>
    <property type="evidence" value="ECO:0007669"/>
    <property type="project" value="InterPro"/>
</dbReference>
<evidence type="ECO:0000256" key="3">
    <source>
        <dbReference type="ARBA" id="ARBA00023002"/>
    </source>
</evidence>
<dbReference type="PROSITE" id="PS00059">
    <property type="entry name" value="ADH_ZINC"/>
    <property type="match status" value="1"/>
</dbReference>
<dbReference type="AlphaFoldDB" id="A0AAV9PN84"/>
<keyword evidence="7" id="KW-1185">Reference proteome</keyword>
<keyword evidence="2 4" id="KW-0862">Zinc</keyword>
<name>A0AAV9PN84_9PEZI</name>
<comment type="caution">
    <text evidence="6">The sequence shown here is derived from an EMBL/GenBank/DDBJ whole genome shotgun (WGS) entry which is preliminary data.</text>
</comment>
<dbReference type="Gene3D" id="3.90.180.10">
    <property type="entry name" value="Medium-chain alcohol dehydrogenases, catalytic domain"/>
    <property type="match status" value="1"/>
</dbReference>
<evidence type="ECO:0000313" key="6">
    <source>
        <dbReference type="EMBL" id="KAK5173756.1"/>
    </source>
</evidence>
<dbReference type="PANTHER" id="PTHR43401:SF2">
    <property type="entry name" value="L-THREONINE 3-DEHYDROGENASE"/>
    <property type="match status" value="1"/>
</dbReference>
<dbReference type="InterPro" id="IPR036291">
    <property type="entry name" value="NAD(P)-bd_dom_sf"/>
</dbReference>
<dbReference type="InterPro" id="IPR011032">
    <property type="entry name" value="GroES-like_sf"/>
</dbReference>
<evidence type="ECO:0000256" key="2">
    <source>
        <dbReference type="ARBA" id="ARBA00022833"/>
    </source>
</evidence>
<dbReference type="EMBL" id="JAVRRT010000003">
    <property type="protein sequence ID" value="KAK5173756.1"/>
    <property type="molecule type" value="Genomic_DNA"/>
</dbReference>
<dbReference type="SUPFAM" id="SSF50129">
    <property type="entry name" value="GroES-like"/>
    <property type="match status" value="1"/>
</dbReference>
<comment type="cofactor">
    <cofactor evidence="4">
        <name>Zn(2+)</name>
        <dbReference type="ChEBI" id="CHEBI:29105"/>
    </cofactor>
</comment>
<keyword evidence="3" id="KW-0560">Oxidoreductase</keyword>
<feature type="domain" description="Enoyl reductase (ER)" evidence="5">
    <location>
        <begin position="17"/>
        <end position="350"/>
    </location>
</feature>
<dbReference type="RefSeq" id="XP_064662451.1">
    <property type="nucleotide sequence ID" value="XM_064799696.1"/>
</dbReference>
<dbReference type="PANTHER" id="PTHR43401">
    <property type="entry name" value="L-THREONINE 3-DEHYDROGENASE"/>
    <property type="match status" value="1"/>
</dbReference>
<comment type="similarity">
    <text evidence="4">Belongs to the zinc-containing alcohol dehydrogenase family.</text>
</comment>
<dbReference type="GO" id="GO:0016491">
    <property type="term" value="F:oxidoreductase activity"/>
    <property type="evidence" value="ECO:0007669"/>
    <property type="project" value="UniProtKB-KW"/>
</dbReference>
<dbReference type="Proteomes" id="UP001337655">
    <property type="component" value="Unassembled WGS sequence"/>
</dbReference>
<protein>
    <recommendedName>
        <fullName evidence="5">Enoyl reductase (ER) domain-containing protein</fullName>
    </recommendedName>
</protein>
<dbReference type="InterPro" id="IPR002328">
    <property type="entry name" value="ADH_Zn_CS"/>
</dbReference>